<keyword evidence="5" id="KW-0808">Transferase</keyword>
<evidence type="ECO:0000256" key="3">
    <source>
        <dbReference type="ARBA" id="ARBA00022840"/>
    </source>
</evidence>
<dbReference type="EMBL" id="BMWY01000007">
    <property type="protein sequence ID" value="GGZ62279.1"/>
    <property type="molecule type" value="Genomic_DNA"/>
</dbReference>
<evidence type="ECO:0000313" key="7">
    <source>
        <dbReference type="EMBL" id="GGZ62279.1"/>
    </source>
</evidence>
<dbReference type="RefSeq" id="WP_308426757.1">
    <property type="nucleotide sequence ID" value="NZ_BMWY01000007.1"/>
</dbReference>
<accession>A0ABQ3BZA8</accession>
<comment type="catalytic activity">
    <reaction evidence="5">
        <text>3'-dephospho-CoA + ATP = ADP + CoA + H(+)</text>
        <dbReference type="Rhea" id="RHEA:18245"/>
        <dbReference type="ChEBI" id="CHEBI:15378"/>
        <dbReference type="ChEBI" id="CHEBI:30616"/>
        <dbReference type="ChEBI" id="CHEBI:57287"/>
        <dbReference type="ChEBI" id="CHEBI:57328"/>
        <dbReference type="ChEBI" id="CHEBI:456216"/>
        <dbReference type="EC" id="2.7.1.24"/>
    </reaction>
</comment>
<dbReference type="InterPro" id="IPR001977">
    <property type="entry name" value="Depp_CoAkinase"/>
</dbReference>
<dbReference type="Pfam" id="PF01121">
    <property type="entry name" value="CoaE"/>
    <property type="match status" value="1"/>
</dbReference>
<dbReference type="Proteomes" id="UP000615593">
    <property type="component" value="Unassembled WGS sequence"/>
</dbReference>
<comment type="pathway">
    <text evidence="5">Cofactor biosynthesis; coenzyme A biosynthesis; CoA from (R)-pantothenate: step 5/5.</text>
</comment>
<dbReference type="GeneID" id="94370137"/>
<comment type="caution">
    <text evidence="7">The sequence shown here is derived from an EMBL/GenBank/DDBJ whole genome shotgun (WGS) entry which is preliminary data.</text>
</comment>
<evidence type="ECO:0000256" key="5">
    <source>
        <dbReference type="HAMAP-Rule" id="MF_00376"/>
    </source>
</evidence>
<protein>
    <recommendedName>
        <fullName evidence="5 6">Dephospho-CoA kinase</fullName>
        <ecNumber evidence="5 6">2.7.1.24</ecNumber>
    </recommendedName>
    <alternativeName>
        <fullName evidence="5">Dephosphocoenzyme A kinase</fullName>
    </alternativeName>
</protein>
<keyword evidence="5" id="KW-0963">Cytoplasm</keyword>
<organism evidence="7 8">
    <name type="scientific">Mesonia mobilis</name>
    <dbReference type="NCBI Taxonomy" id="369791"/>
    <lineage>
        <taxon>Bacteria</taxon>
        <taxon>Pseudomonadati</taxon>
        <taxon>Bacteroidota</taxon>
        <taxon>Flavobacteriia</taxon>
        <taxon>Flavobacteriales</taxon>
        <taxon>Flavobacteriaceae</taxon>
        <taxon>Mesonia</taxon>
    </lineage>
</organism>
<dbReference type="HAMAP" id="MF_00376">
    <property type="entry name" value="Dephospho_CoA_kinase"/>
    <property type="match status" value="1"/>
</dbReference>
<dbReference type="NCBIfam" id="TIGR00152">
    <property type="entry name" value="dephospho-CoA kinase"/>
    <property type="match status" value="1"/>
</dbReference>
<keyword evidence="5 7" id="KW-0418">Kinase</keyword>
<dbReference type="SUPFAM" id="SSF52540">
    <property type="entry name" value="P-loop containing nucleoside triphosphate hydrolases"/>
    <property type="match status" value="1"/>
</dbReference>
<evidence type="ECO:0000313" key="8">
    <source>
        <dbReference type="Proteomes" id="UP000615593"/>
    </source>
</evidence>
<dbReference type="PROSITE" id="PS51219">
    <property type="entry name" value="DPCK"/>
    <property type="match status" value="1"/>
</dbReference>
<evidence type="ECO:0000256" key="2">
    <source>
        <dbReference type="ARBA" id="ARBA00022741"/>
    </source>
</evidence>
<comment type="subcellular location">
    <subcellularLocation>
        <location evidence="5">Cytoplasm</location>
    </subcellularLocation>
</comment>
<dbReference type="Gene3D" id="3.40.50.300">
    <property type="entry name" value="P-loop containing nucleotide triphosphate hydrolases"/>
    <property type="match status" value="1"/>
</dbReference>
<comment type="function">
    <text evidence="5">Catalyzes the phosphorylation of the 3'-hydroxyl group of dephosphocoenzyme A to form coenzyme A.</text>
</comment>
<feature type="binding site" evidence="5">
    <location>
        <begin position="10"/>
        <end position="15"/>
    </location>
    <ligand>
        <name>ATP</name>
        <dbReference type="ChEBI" id="CHEBI:30616"/>
    </ligand>
</feature>
<proteinExistence type="inferred from homology"/>
<keyword evidence="2 5" id="KW-0547">Nucleotide-binding</keyword>
<dbReference type="EC" id="2.7.1.24" evidence="5 6"/>
<dbReference type="GO" id="GO:0016301">
    <property type="term" value="F:kinase activity"/>
    <property type="evidence" value="ECO:0007669"/>
    <property type="project" value="UniProtKB-KW"/>
</dbReference>
<keyword evidence="8" id="KW-1185">Reference proteome</keyword>
<keyword evidence="3 5" id="KW-0067">ATP-binding</keyword>
<dbReference type="PANTHER" id="PTHR10695">
    <property type="entry name" value="DEPHOSPHO-COA KINASE-RELATED"/>
    <property type="match status" value="1"/>
</dbReference>
<comment type="similarity">
    <text evidence="1 5">Belongs to the CoaE family.</text>
</comment>
<reference evidence="8" key="1">
    <citation type="journal article" date="2019" name="Int. J. Syst. Evol. Microbiol.">
        <title>The Global Catalogue of Microorganisms (GCM) 10K type strain sequencing project: providing services to taxonomists for standard genome sequencing and annotation.</title>
        <authorList>
            <consortium name="The Broad Institute Genomics Platform"/>
            <consortium name="The Broad Institute Genome Sequencing Center for Infectious Disease"/>
            <person name="Wu L."/>
            <person name="Ma J."/>
        </authorList>
    </citation>
    <scope>NUCLEOTIDE SEQUENCE [LARGE SCALE GENOMIC DNA]</scope>
    <source>
        <strain evidence="8">KCTC 12708</strain>
    </source>
</reference>
<evidence type="ECO:0000256" key="6">
    <source>
        <dbReference type="NCBIfam" id="TIGR00152"/>
    </source>
</evidence>
<name>A0ABQ3BZA8_9FLAO</name>
<dbReference type="InterPro" id="IPR027417">
    <property type="entry name" value="P-loop_NTPase"/>
</dbReference>
<dbReference type="PANTHER" id="PTHR10695:SF46">
    <property type="entry name" value="BIFUNCTIONAL COENZYME A SYNTHASE-RELATED"/>
    <property type="match status" value="1"/>
</dbReference>
<evidence type="ECO:0000256" key="1">
    <source>
        <dbReference type="ARBA" id="ARBA00009018"/>
    </source>
</evidence>
<evidence type="ECO:0000256" key="4">
    <source>
        <dbReference type="ARBA" id="ARBA00022993"/>
    </source>
</evidence>
<keyword evidence="4 5" id="KW-0173">Coenzyme A biosynthesis</keyword>
<sequence>MIVGLTGGIGSGKTTVAKLFQAQGVAIFVSDTEAKKLMKTSAEIHQELIALFGDEVIAENGLPDRKFIAGKVFNDKDLLEQLNQIIHPRVASYFQEWKTQQNTPYIIYEAAIIFEKNLQHRFDYTIIVTAPEEEKIKRVMKRDNSSEEEVKARIKNQWPDSDKIKLADFQIENNDLELTKTKVSALHKHLLSLVNA</sequence>
<dbReference type="CDD" id="cd02022">
    <property type="entry name" value="DPCK"/>
    <property type="match status" value="1"/>
</dbReference>
<gene>
    <name evidence="5 7" type="primary">coaE</name>
    <name evidence="7" type="ORF">GCM10008088_24740</name>
</gene>